<name>A0A851GDH4_9BACT</name>
<keyword evidence="3" id="KW-0479">Metal-binding</keyword>
<dbReference type="GO" id="GO:0016740">
    <property type="term" value="F:transferase activity"/>
    <property type="evidence" value="ECO:0007669"/>
    <property type="project" value="UniProtKB-KW"/>
</dbReference>
<keyword evidence="6" id="KW-0106">Calcium</keyword>
<sequence length="985" mass="105350">MIRTLSALILISLIPSLSAETITISGAANTSSTNDQGSASSGTLTCTTLVADNTSGTAPGQIQQFTISGLDLNNSGGSNDSVAINFRVTGSGNLQTNTSGTGWLSPGGTSLNGNGDEMTVTYESMSVNLDGGTGNGSGSFSGFSAITMGNWDNVNDTATINGEQFSYSGTTNETLPLTDTTQSSLSFSYTTADGDSGAWRPLGSHFTIEVNSAPPASPEPAITFFSSNRYQIGSNETITLSWSTTDATSLSIDQGLGDVTSLSTAGAGSIEVNANPGTTYTLTATNSEGSKTAALTVHPKPNKPNILVILTDDWGTEDGTVNFNLDKNGNPIAKGNPDSLGLPSFSQTNEHYHTPTLEQLASQGTIFTRAYVSPMCSPTRVSFMTGQNAARHRTTNYIGGGGSHFNLKSQPNLDLTAANRTLAEVMRDAGYRTIICGKGHIGNDNLDIDHYKTPAADPANDFYGFQINVCATQKGQHSNCYSNATPAFNLKGSSTSATTFMAEYQDKTYHDLDPVKYADATWKDEPVFVTEAITLEMIERLEDSVMLGKPFFAYMSHFATHQPHQLDPRFANNPKYAGLTGNTLDVATMIEGVDHSTHDILTRLDELGVAENTIVIFFGDNGSEVDPGAGGNPTTLGMSNPCRGQKGHRHEGGTRIPFIVSWAKPDASNPHQQAFPIAAGKAVPNIIASQDLFPTLCDAANISLPTQDDNSDPLVIDGYNLAGYLSNSSGFETREQLLIHSPTPHAHDFFSILHQGDWKLIYNYNNEVEDFNIEAPLGTYELYNLHDDPYEADNRASASSPNYNSGQVMQMARDLIAEITFREGQYPYLRENDAAMAAINLPASPGDDHPIILPAINGIDTDNDGLDDNAEDPNRNGIQDGSETDATKANSDDDNLDDGEEARLGTDPLDPGSYFKLQARPESDGSITLTWPSSPDTRFTIRTSNDLVDWSSIIASNISADPGSQTSYPLPASSSPRRFYKVELE</sequence>
<dbReference type="GO" id="GO:0046872">
    <property type="term" value="F:metal ion binding"/>
    <property type="evidence" value="ECO:0007669"/>
    <property type="project" value="UniProtKB-KW"/>
</dbReference>
<evidence type="ECO:0000256" key="1">
    <source>
        <dbReference type="ARBA" id="ARBA00001913"/>
    </source>
</evidence>
<dbReference type="GO" id="GO:0004065">
    <property type="term" value="F:arylsulfatase activity"/>
    <property type="evidence" value="ECO:0007669"/>
    <property type="project" value="TreeGrafter"/>
</dbReference>
<feature type="domain" description="Sulfatase N-terminal" evidence="9">
    <location>
        <begin position="304"/>
        <end position="702"/>
    </location>
</feature>
<dbReference type="InterPro" id="IPR024607">
    <property type="entry name" value="Sulfatase_CS"/>
</dbReference>
<dbReference type="PROSITE" id="PS00523">
    <property type="entry name" value="SULFATASE_1"/>
    <property type="match status" value="1"/>
</dbReference>
<evidence type="ECO:0000313" key="10">
    <source>
        <dbReference type="EMBL" id="NWK55808.1"/>
    </source>
</evidence>
<dbReference type="PANTHER" id="PTHR42693">
    <property type="entry name" value="ARYLSULFATASE FAMILY MEMBER"/>
    <property type="match status" value="1"/>
</dbReference>
<evidence type="ECO:0000256" key="8">
    <source>
        <dbReference type="SAM" id="SignalP"/>
    </source>
</evidence>
<keyword evidence="4 8" id="KW-0732">Signal</keyword>
<evidence type="ECO:0000256" key="5">
    <source>
        <dbReference type="ARBA" id="ARBA00022801"/>
    </source>
</evidence>
<dbReference type="InterPro" id="IPR050738">
    <property type="entry name" value="Sulfatase"/>
</dbReference>
<dbReference type="Proteomes" id="UP000557872">
    <property type="component" value="Unassembled WGS sequence"/>
</dbReference>
<dbReference type="Gene3D" id="3.40.720.10">
    <property type="entry name" value="Alkaline Phosphatase, subunit A"/>
    <property type="match status" value="2"/>
</dbReference>
<proteinExistence type="inferred from homology"/>
<keyword evidence="10" id="KW-0808">Transferase</keyword>
<dbReference type="EMBL" id="JACBAZ010000003">
    <property type="protein sequence ID" value="NWK55808.1"/>
    <property type="molecule type" value="Genomic_DNA"/>
</dbReference>
<evidence type="ECO:0000256" key="4">
    <source>
        <dbReference type="ARBA" id="ARBA00022729"/>
    </source>
</evidence>
<evidence type="ECO:0000256" key="3">
    <source>
        <dbReference type="ARBA" id="ARBA00022723"/>
    </source>
</evidence>
<dbReference type="InterPro" id="IPR000917">
    <property type="entry name" value="Sulfatase_N"/>
</dbReference>
<protein>
    <submittedName>
        <fullName evidence="10">Sulfatase-like hydrolase/transferase</fullName>
    </submittedName>
</protein>
<evidence type="ECO:0000313" key="11">
    <source>
        <dbReference type="Proteomes" id="UP000557872"/>
    </source>
</evidence>
<feature type="region of interest" description="Disordered" evidence="7">
    <location>
        <begin position="95"/>
        <end position="114"/>
    </location>
</feature>
<keyword evidence="5 10" id="KW-0378">Hydrolase</keyword>
<evidence type="ECO:0000256" key="6">
    <source>
        <dbReference type="ARBA" id="ARBA00022837"/>
    </source>
</evidence>
<dbReference type="InterPro" id="IPR017850">
    <property type="entry name" value="Alkaline_phosphatase_core_sf"/>
</dbReference>
<dbReference type="AlphaFoldDB" id="A0A851GDH4"/>
<feature type="region of interest" description="Disordered" evidence="7">
    <location>
        <begin position="852"/>
        <end position="912"/>
    </location>
</feature>
<gene>
    <name evidence="10" type="ORF">HW115_09315</name>
</gene>
<reference evidence="10 11" key="1">
    <citation type="submission" date="2020-07" db="EMBL/GenBank/DDBJ databases">
        <title>Roseicoccus Jingziensis gen. nov., sp. nov., isolated from coastal seawater.</title>
        <authorList>
            <person name="Feng X."/>
        </authorList>
    </citation>
    <scope>NUCLEOTIDE SEQUENCE [LARGE SCALE GENOMIC DNA]</scope>
    <source>
        <strain evidence="10 11">N1E253</strain>
    </source>
</reference>
<dbReference type="PANTHER" id="PTHR42693:SF42">
    <property type="entry name" value="ARYLSULFATASE G"/>
    <property type="match status" value="1"/>
</dbReference>
<keyword evidence="11" id="KW-1185">Reference proteome</keyword>
<feature type="compositionally biased region" description="Acidic residues" evidence="7">
    <location>
        <begin position="861"/>
        <end position="871"/>
    </location>
</feature>
<accession>A0A851GDH4</accession>
<feature type="signal peptide" evidence="8">
    <location>
        <begin position="1"/>
        <end position="19"/>
    </location>
</feature>
<evidence type="ECO:0000259" key="9">
    <source>
        <dbReference type="Pfam" id="PF00884"/>
    </source>
</evidence>
<organism evidence="10 11">
    <name type="scientific">Oceaniferula marina</name>
    <dbReference type="NCBI Taxonomy" id="2748318"/>
    <lineage>
        <taxon>Bacteria</taxon>
        <taxon>Pseudomonadati</taxon>
        <taxon>Verrucomicrobiota</taxon>
        <taxon>Verrucomicrobiia</taxon>
        <taxon>Verrucomicrobiales</taxon>
        <taxon>Verrucomicrobiaceae</taxon>
        <taxon>Oceaniferula</taxon>
    </lineage>
</organism>
<comment type="similarity">
    <text evidence="2">Belongs to the sulfatase family.</text>
</comment>
<comment type="cofactor">
    <cofactor evidence="1">
        <name>Ca(2+)</name>
        <dbReference type="ChEBI" id="CHEBI:29108"/>
    </cofactor>
</comment>
<evidence type="ECO:0000256" key="7">
    <source>
        <dbReference type="SAM" id="MobiDB-lite"/>
    </source>
</evidence>
<dbReference type="RefSeq" id="WP_178932348.1">
    <property type="nucleotide sequence ID" value="NZ_JACBAZ010000003.1"/>
</dbReference>
<dbReference type="SUPFAM" id="SSF53649">
    <property type="entry name" value="Alkaline phosphatase-like"/>
    <property type="match status" value="1"/>
</dbReference>
<feature type="chain" id="PRO_5032674476" evidence="8">
    <location>
        <begin position="20"/>
        <end position="985"/>
    </location>
</feature>
<comment type="caution">
    <text evidence="10">The sequence shown here is derived from an EMBL/GenBank/DDBJ whole genome shotgun (WGS) entry which is preliminary data.</text>
</comment>
<dbReference type="Pfam" id="PF00884">
    <property type="entry name" value="Sulfatase"/>
    <property type="match status" value="1"/>
</dbReference>
<feature type="compositionally biased region" description="Polar residues" evidence="7">
    <location>
        <begin position="95"/>
        <end position="113"/>
    </location>
</feature>
<evidence type="ECO:0000256" key="2">
    <source>
        <dbReference type="ARBA" id="ARBA00008779"/>
    </source>
</evidence>